<evidence type="ECO:0000313" key="1">
    <source>
        <dbReference type="EMBL" id="JAD69223.1"/>
    </source>
</evidence>
<reference evidence="1" key="1">
    <citation type="submission" date="2014-09" db="EMBL/GenBank/DDBJ databases">
        <authorList>
            <person name="Magalhaes I.L.F."/>
            <person name="Oliveira U."/>
            <person name="Santos F.R."/>
            <person name="Vidigal T.H.D.A."/>
            <person name="Brescovit A.D."/>
            <person name="Santos A.J."/>
        </authorList>
    </citation>
    <scope>NUCLEOTIDE SEQUENCE</scope>
    <source>
        <tissue evidence="1">Shoot tissue taken approximately 20 cm above the soil surface</tissue>
    </source>
</reference>
<dbReference type="AlphaFoldDB" id="A0A0A9C454"/>
<protein>
    <submittedName>
        <fullName evidence="1">Uncharacterized protein</fullName>
    </submittedName>
</protein>
<sequence>MPLFRDQCSKCQKVSLACCCSLFNKFPRRISDSIAMWKTNMAKPATCIANLVKLPL</sequence>
<accession>A0A0A9C454</accession>
<reference evidence="1" key="2">
    <citation type="journal article" date="2015" name="Data Brief">
        <title>Shoot transcriptome of the giant reed, Arundo donax.</title>
        <authorList>
            <person name="Barrero R.A."/>
            <person name="Guerrero F.D."/>
            <person name="Moolhuijzen P."/>
            <person name="Goolsby J.A."/>
            <person name="Tidwell J."/>
            <person name="Bellgard S.E."/>
            <person name="Bellgard M.I."/>
        </authorList>
    </citation>
    <scope>NUCLEOTIDE SEQUENCE</scope>
    <source>
        <tissue evidence="1">Shoot tissue taken approximately 20 cm above the soil surface</tissue>
    </source>
</reference>
<name>A0A0A9C454_ARUDO</name>
<proteinExistence type="predicted"/>
<dbReference type="EMBL" id="GBRH01228672">
    <property type="protein sequence ID" value="JAD69223.1"/>
    <property type="molecule type" value="Transcribed_RNA"/>
</dbReference>
<organism evidence="1">
    <name type="scientific">Arundo donax</name>
    <name type="common">Giant reed</name>
    <name type="synonym">Donax arundinaceus</name>
    <dbReference type="NCBI Taxonomy" id="35708"/>
    <lineage>
        <taxon>Eukaryota</taxon>
        <taxon>Viridiplantae</taxon>
        <taxon>Streptophyta</taxon>
        <taxon>Embryophyta</taxon>
        <taxon>Tracheophyta</taxon>
        <taxon>Spermatophyta</taxon>
        <taxon>Magnoliopsida</taxon>
        <taxon>Liliopsida</taxon>
        <taxon>Poales</taxon>
        <taxon>Poaceae</taxon>
        <taxon>PACMAD clade</taxon>
        <taxon>Arundinoideae</taxon>
        <taxon>Arundineae</taxon>
        <taxon>Arundo</taxon>
    </lineage>
</organism>